<accession>A0A6N7X9G6</accession>
<evidence type="ECO:0000256" key="3">
    <source>
        <dbReference type="ARBA" id="ARBA00023159"/>
    </source>
</evidence>
<dbReference type="Pfam" id="PF04397">
    <property type="entry name" value="LytTR"/>
    <property type="match status" value="1"/>
</dbReference>
<dbReference type="Gene3D" id="3.40.50.2300">
    <property type="match status" value="1"/>
</dbReference>
<keyword evidence="1" id="KW-0963">Cytoplasm</keyword>
<dbReference type="GO" id="GO:0000156">
    <property type="term" value="F:phosphorelay response regulator activity"/>
    <property type="evidence" value="ECO:0007669"/>
    <property type="project" value="InterPro"/>
</dbReference>
<dbReference type="Pfam" id="PF00072">
    <property type="entry name" value="Response_reg"/>
    <property type="match status" value="1"/>
</dbReference>
<evidence type="ECO:0000256" key="1">
    <source>
        <dbReference type="ARBA" id="ARBA00022490"/>
    </source>
</evidence>
<dbReference type="AlphaFoldDB" id="A0A6N7X9G6"/>
<comment type="function">
    <text evidence="4">Required for high-level post-exponential phase expression of a series of secreted proteins.</text>
</comment>
<keyword evidence="2" id="KW-0902">Two-component regulatory system</keyword>
<organism evidence="8 9">
    <name type="scientific">Olsenella porci</name>
    <dbReference type="NCBI Taxonomy" id="2652279"/>
    <lineage>
        <taxon>Bacteria</taxon>
        <taxon>Bacillati</taxon>
        <taxon>Actinomycetota</taxon>
        <taxon>Coriobacteriia</taxon>
        <taxon>Coriobacteriales</taxon>
        <taxon>Atopobiaceae</taxon>
        <taxon>Olsenella</taxon>
    </lineage>
</organism>
<feature type="modified residue" description="4-aspartylphosphate" evidence="5">
    <location>
        <position position="56"/>
    </location>
</feature>
<feature type="domain" description="Response regulatory" evidence="6">
    <location>
        <begin position="5"/>
        <end position="127"/>
    </location>
</feature>
<dbReference type="InterPro" id="IPR011006">
    <property type="entry name" value="CheY-like_superfamily"/>
</dbReference>
<keyword evidence="5" id="KW-0597">Phosphoprotein</keyword>
<dbReference type="SMART" id="SM00850">
    <property type="entry name" value="LytTR"/>
    <property type="match status" value="1"/>
</dbReference>
<dbReference type="PROSITE" id="PS50110">
    <property type="entry name" value="RESPONSE_REGULATORY"/>
    <property type="match status" value="1"/>
</dbReference>
<comment type="caution">
    <text evidence="8">The sequence shown here is derived from an EMBL/GenBank/DDBJ whole genome shotgun (WGS) entry which is preliminary data.</text>
</comment>
<protein>
    <submittedName>
        <fullName evidence="8">Response regulator transcription factor</fullName>
    </submittedName>
</protein>
<evidence type="ECO:0000259" key="7">
    <source>
        <dbReference type="PROSITE" id="PS50930"/>
    </source>
</evidence>
<dbReference type="Gene3D" id="2.40.50.1020">
    <property type="entry name" value="LytTr DNA-binding domain"/>
    <property type="match status" value="1"/>
</dbReference>
<evidence type="ECO:0000313" key="8">
    <source>
        <dbReference type="EMBL" id="MST72172.1"/>
    </source>
</evidence>
<feature type="domain" description="HTH LytTR-type" evidence="7">
    <location>
        <begin position="136"/>
        <end position="238"/>
    </location>
</feature>
<dbReference type="InterPro" id="IPR007492">
    <property type="entry name" value="LytTR_DNA-bd_dom"/>
</dbReference>
<dbReference type="SMART" id="SM00448">
    <property type="entry name" value="REC"/>
    <property type="match status" value="1"/>
</dbReference>
<dbReference type="PANTHER" id="PTHR37299:SF3">
    <property type="entry name" value="STAGE 0 SPORULATION PROTEIN A HOMOLOG"/>
    <property type="match status" value="1"/>
</dbReference>
<dbReference type="InterPro" id="IPR001789">
    <property type="entry name" value="Sig_transdc_resp-reg_receiver"/>
</dbReference>
<evidence type="ECO:0000313" key="9">
    <source>
        <dbReference type="Proteomes" id="UP000469325"/>
    </source>
</evidence>
<proteinExistence type="predicted"/>
<evidence type="ECO:0000256" key="4">
    <source>
        <dbReference type="ARBA" id="ARBA00037164"/>
    </source>
</evidence>
<dbReference type="SUPFAM" id="SSF52172">
    <property type="entry name" value="CheY-like"/>
    <property type="match status" value="1"/>
</dbReference>
<gene>
    <name evidence="8" type="ORF">FYJ68_03470</name>
</gene>
<evidence type="ECO:0000259" key="6">
    <source>
        <dbReference type="PROSITE" id="PS50110"/>
    </source>
</evidence>
<dbReference type="InterPro" id="IPR046947">
    <property type="entry name" value="LytR-like"/>
</dbReference>
<dbReference type="PROSITE" id="PS50930">
    <property type="entry name" value="HTH_LYTTR"/>
    <property type="match status" value="1"/>
</dbReference>
<reference evidence="8 9" key="1">
    <citation type="submission" date="2019-08" db="EMBL/GenBank/DDBJ databases">
        <title>In-depth cultivation of the pig gut microbiome towards novel bacterial diversity and tailored functional studies.</title>
        <authorList>
            <person name="Wylensek D."/>
            <person name="Hitch T.C.A."/>
            <person name="Clavel T."/>
        </authorList>
    </citation>
    <scope>NUCLEOTIDE SEQUENCE [LARGE SCALE GENOMIC DNA]</scope>
    <source>
        <strain evidence="8 9">CA-Schmier-601-WT-1</strain>
    </source>
</reference>
<dbReference type="GO" id="GO:0003677">
    <property type="term" value="F:DNA binding"/>
    <property type="evidence" value="ECO:0007669"/>
    <property type="project" value="InterPro"/>
</dbReference>
<keyword evidence="3" id="KW-0010">Activator</keyword>
<dbReference type="PANTHER" id="PTHR37299">
    <property type="entry name" value="TRANSCRIPTIONAL REGULATOR-RELATED"/>
    <property type="match status" value="1"/>
</dbReference>
<sequence>MNPLTVAICEDDVDDERRLIDLVERSPVPARAALYSEANAFVEDFTPGIYDLILMDIFLGEDAAPSSEEPEGLRAIRRIRAVDPNVPVAFVTTSKDFALEAFRLDVARYIEKPVTQAQVDDVLSFALGMRDHLPGLRLRSEGHDVNVPISQIVYMEQSGHYVLIHLSSGRVVKVRGTLDEVSANLDEPQFVRCHKSFVANLNFVEDINESLMSLQMFGGDWVHVRKASMRDVRRAYEDWLFQMARLKG</sequence>
<name>A0A6N7X9G6_9ACTN</name>
<evidence type="ECO:0000256" key="2">
    <source>
        <dbReference type="ARBA" id="ARBA00023012"/>
    </source>
</evidence>
<dbReference type="Proteomes" id="UP000469325">
    <property type="component" value="Unassembled WGS sequence"/>
</dbReference>
<dbReference type="EMBL" id="VUNC01000002">
    <property type="protein sequence ID" value="MST72172.1"/>
    <property type="molecule type" value="Genomic_DNA"/>
</dbReference>
<evidence type="ECO:0000256" key="5">
    <source>
        <dbReference type="PROSITE-ProRule" id="PRU00169"/>
    </source>
</evidence>
<keyword evidence="9" id="KW-1185">Reference proteome</keyword>